<keyword evidence="6" id="KW-0915">Sodium</keyword>
<comment type="similarity">
    <text evidence="8">Belongs to the sodium:neurotransmitter symporter (SNF) (TC 2.A.22) family.</text>
</comment>
<protein>
    <recommendedName>
        <fullName evidence="8">Transporter</fullName>
    </recommendedName>
</protein>
<sequence length="601" mass="67171">MDMQSNVEKREHWSKKREYILASAGNVVGLGNVWRFPYLCYKNGGGAFLLPYLFFAVLCGMPLFLLETVIGQYTQEGTITCWTKLYPLAQGNEIISLYSRVYSIVLAWALLYLVYCFRDPLPWATCNNSWNTDRCVDITSANQTAVHSGNATIDWTLGNLTKSSVSEFWERQVLSISAGIEEPGAVKWEVLLCLLACWVACYFSIWKGVRSAGKVVYFTAVFPYVMLAILLVRGLTLPGAWEGVVYYLYPDPSRLAELQVWMDACAQVLFSYGVSSGSLITLGSYNRKHNNCYKDSLWLCALNSTTSFVAGFTVFSALGFMAYKQGIPINMVVESGPGLAFIAFPQAAAMMPVPQLWAACFFLMLILLGIDSVFTGLETITSSVIDMFPGQMRRPWRREVFLIVFCLVCFIIQISLTTQGGVYLFQLIDHYAANGACILFVGLLQCGAVGWGFGAERMCDVVEDMTGHRPSVFFKLCWRYFTPLISVVCFVGFFLDYQPLTYNEGYMYPNWAYHLGWVMALSSVVVAPIWAVSKICLSKVPSTGLPRPVLATEDETPFDFLALSRQDPHQISCVQPAVPLAEDPVQPLICISDHKHCPLLE</sequence>
<keyword evidence="2 8" id="KW-0813">Transport</keyword>
<dbReference type="GO" id="GO:0046872">
    <property type="term" value="F:metal ion binding"/>
    <property type="evidence" value="ECO:0007669"/>
    <property type="project" value="UniProtKB-KW"/>
</dbReference>
<dbReference type="PROSITE" id="PS00610">
    <property type="entry name" value="NA_NEUROTRAN_SYMP_1"/>
    <property type="match status" value="1"/>
</dbReference>
<feature type="transmembrane region" description="Helical" evidence="9">
    <location>
        <begin position="476"/>
        <end position="495"/>
    </location>
</feature>
<dbReference type="GO" id="GO:0005886">
    <property type="term" value="C:plasma membrane"/>
    <property type="evidence" value="ECO:0007669"/>
    <property type="project" value="TreeGrafter"/>
</dbReference>
<keyword evidence="7" id="KW-1015">Disulfide bond</keyword>
<dbReference type="PRINTS" id="PR00176">
    <property type="entry name" value="NANEUSMPORT"/>
</dbReference>
<dbReference type="InterPro" id="IPR000175">
    <property type="entry name" value="Na/ntran_symport"/>
</dbReference>
<dbReference type="Ensembl" id="ENSNBRT00000015701.1">
    <property type="protein sequence ID" value="ENSNBRP00000015283.1"/>
    <property type="gene ID" value="ENSNBRG00000011823.1"/>
</dbReference>
<feature type="transmembrane region" description="Helical" evidence="9">
    <location>
        <begin position="97"/>
        <end position="115"/>
    </location>
</feature>
<keyword evidence="4 9" id="KW-1133">Transmembrane helix</keyword>
<evidence type="ECO:0000256" key="9">
    <source>
        <dbReference type="SAM" id="Phobius"/>
    </source>
</evidence>
<feature type="binding site" evidence="6">
    <location>
        <position position="368"/>
    </location>
    <ligand>
        <name>Na(+)</name>
        <dbReference type="ChEBI" id="CHEBI:29101"/>
        <label>1</label>
    </ligand>
</feature>
<dbReference type="SUPFAM" id="SSF161070">
    <property type="entry name" value="SNF-like"/>
    <property type="match status" value="1"/>
</dbReference>
<feature type="binding site" evidence="6">
    <location>
        <position position="372"/>
    </location>
    <ligand>
        <name>Na(+)</name>
        <dbReference type="ChEBI" id="CHEBI:29101"/>
        <label>1</label>
    </ligand>
</feature>
<accession>A0A3Q4H5P2</accession>
<feature type="binding site" evidence="6">
    <location>
        <position position="25"/>
    </location>
    <ligand>
        <name>Na(+)</name>
        <dbReference type="ChEBI" id="CHEBI:29101"/>
        <label>1</label>
    </ligand>
</feature>
<feature type="disulfide bond" evidence="7">
    <location>
        <begin position="126"/>
        <end position="135"/>
    </location>
</feature>
<evidence type="ECO:0000256" key="4">
    <source>
        <dbReference type="ARBA" id="ARBA00022989"/>
    </source>
</evidence>
<feature type="transmembrane region" description="Helical" evidence="9">
    <location>
        <begin position="261"/>
        <end position="285"/>
    </location>
</feature>
<comment type="subcellular location">
    <subcellularLocation>
        <location evidence="1">Membrane</location>
        <topology evidence="1">Multi-pass membrane protein</topology>
    </subcellularLocation>
</comment>
<dbReference type="Bgee" id="ENSNBRG00000011823">
    <property type="expression patterns" value="Expressed in zone of skin"/>
</dbReference>
<evidence type="ECO:0000256" key="5">
    <source>
        <dbReference type="ARBA" id="ARBA00023136"/>
    </source>
</evidence>
<feature type="transmembrane region" description="Helical" evidence="9">
    <location>
        <begin position="431"/>
        <end position="455"/>
    </location>
</feature>
<dbReference type="InterPro" id="IPR037272">
    <property type="entry name" value="SNS_sf"/>
</dbReference>
<evidence type="ECO:0000313" key="10">
    <source>
        <dbReference type="Ensembl" id="ENSNBRP00000015283.1"/>
    </source>
</evidence>
<evidence type="ECO:0000256" key="8">
    <source>
        <dbReference type="RuleBase" id="RU003732"/>
    </source>
</evidence>
<feature type="transmembrane region" description="Helical" evidence="9">
    <location>
        <begin position="356"/>
        <end position="380"/>
    </location>
</feature>
<keyword evidence="8" id="KW-0769">Symport</keyword>
<evidence type="ECO:0000256" key="2">
    <source>
        <dbReference type="ARBA" id="ARBA00022448"/>
    </source>
</evidence>
<feature type="binding site" evidence="6">
    <location>
        <position position="371"/>
    </location>
    <ligand>
        <name>Na(+)</name>
        <dbReference type="ChEBI" id="CHEBI:29101"/>
        <label>1</label>
    </ligand>
</feature>
<evidence type="ECO:0000256" key="7">
    <source>
        <dbReference type="PIRSR" id="PIRSR600175-2"/>
    </source>
</evidence>
<keyword evidence="11" id="KW-1185">Reference proteome</keyword>
<feature type="binding site" evidence="6">
    <location>
        <position position="32"/>
    </location>
    <ligand>
        <name>Na(+)</name>
        <dbReference type="ChEBI" id="CHEBI:29101"/>
        <label>1</label>
    </ligand>
</feature>
<dbReference type="AlphaFoldDB" id="A0A3Q4H5P2"/>
<dbReference type="PANTHER" id="PTHR11616:SF237">
    <property type="entry name" value="TRANSPORTER"/>
    <property type="match status" value="1"/>
</dbReference>
<keyword evidence="6" id="KW-0479">Metal-binding</keyword>
<organism evidence="10 11">
    <name type="scientific">Neolamprologus brichardi</name>
    <name type="common">Fairy cichlid</name>
    <name type="synonym">Lamprologus brichardi</name>
    <dbReference type="NCBI Taxonomy" id="32507"/>
    <lineage>
        <taxon>Eukaryota</taxon>
        <taxon>Metazoa</taxon>
        <taxon>Chordata</taxon>
        <taxon>Craniata</taxon>
        <taxon>Vertebrata</taxon>
        <taxon>Euteleostomi</taxon>
        <taxon>Actinopterygii</taxon>
        <taxon>Neopterygii</taxon>
        <taxon>Teleostei</taxon>
        <taxon>Neoteleostei</taxon>
        <taxon>Acanthomorphata</taxon>
        <taxon>Ovalentaria</taxon>
        <taxon>Cichlomorphae</taxon>
        <taxon>Cichliformes</taxon>
        <taxon>Cichlidae</taxon>
        <taxon>African cichlids</taxon>
        <taxon>Pseudocrenilabrinae</taxon>
        <taxon>Lamprologini</taxon>
        <taxon>Neolamprologus</taxon>
    </lineage>
</organism>
<feature type="transmembrane region" description="Helical" evidence="9">
    <location>
        <begin position="48"/>
        <end position="66"/>
    </location>
</feature>
<evidence type="ECO:0000256" key="3">
    <source>
        <dbReference type="ARBA" id="ARBA00022692"/>
    </source>
</evidence>
<evidence type="ECO:0000256" key="6">
    <source>
        <dbReference type="PIRSR" id="PIRSR600175-1"/>
    </source>
</evidence>
<reference evidence="10" key="1">
    <citation type="submission" date="2025-08" db="UniProtKB">
        <authorList>
            <consortium name="Ensembl"/>
        </authorList>
    </citation>
    <scope>IDENTIFICATION</scope>
</reference>
<keyword evidence="5 9" id="KW-0472">Membrane</keyword>
<dbReference type="PROSITE" id="PS50267">
    <property type="entry name" value="NA_NEUROTRAN_SYMP_3"/>
    <property type="match status" value="1"/>
</dbReference>
<feature type="transmembrane region" description="Helical" evidence="9">
    <location>
        <begin position="215"/>
        <end position="241"/>
    </location>
</feature>
<dbReference type="OMA" id="SATIEFW"/>
<evidence type="ECO:0000313" key="11">
    <source>
        <dbReference type="Proteomes" id="UP000261580"/>
    </source>
</evidence>
<dbReference type="GO" id="GO:0005332">
    <property type="term" value="F:gamma-aminobutyric acid:sodium:chloride symporter activity"/>
    <property type="evidence" value="ECO:0007669"/>
    <property type="project" value="TreeGrafter"/>
</dbReference>
<feature type="binding site" evidence="6">
    <location>
        <position position="271"/>
    </location>
    <ligand>
        <name>Na(+)</name>
        <dbReference type="ChEBI" id="CHEBI:29101"/>
        <label>1</label>
    </ligand>
</feature>
<proteinExistence type="inferred from homology"/>
<dbReference type="Pfam" id="PF00209">
    <property type="entry name" value="SNF"/>
    <property type="match status" value="1"/>
</dbReference>
<feature type="binding site" evidence="6">
    <location>
        <position position="303"/>
    </location>
    <ligand>
        <name>Na(+)</name>
        <dbReference type="ChEBI" id="CHEBI:29101"/>
        <label>1</label>
    </ligand>
</feature>
<name>A0A3Q4H5P2_NEOBR</name>
<feature type="transmembrane region" description="Helical" evidence="9">
    <location>
        <begin position="297"/>
        <end position="323"/>
    </location>
</feature>
<keyword evidence="3 8" id="KW-0812">Transmembrane</keyword>
<reference evidence="10" key="2">
    <citation type="submission" date="2025-09" db="UniProtKB">
        <authorList>
            <consortium name="Ensembl"/>
        </authorList>
    </citation>
    <scope>IDENTIFICATION</scope>
</reference>
<feature type="transmembrane region" description="Helical" evidence="9">
    <location>
        <begin position="400"/>
        <end position="425"/>
    </location>
</feature>
<dbReference type="GO" id="GO:0042995">
    <property type="term" value="C:cell projection"/>
    <property type="evidence" value="ECO:0007669"/>
    <property type="project" value="TreeGrafter"/>
</dbReference>
<dbReference type="GeneTree" id="ENSGT00940000165190"/>
<feature type="transmembrane region" description="Helical" evidence="9">
    <location>
        <begin position="515"/>
        <end position="537"/>
    </location>
</feature>
<feature type="binding site" evidence="6">
    <location>
        <position position="28"/>
    </location>
    <ligand>
        <name>Na(+)</name>
        <dbReference type="ChEBI" id="CHEBI:29101"/>
        <label>1</label>
    </ligand>
</feature>
<dbReference type="Proteomes" id="UP000261580">
    <property type="component" value="Unassembled WGS sequence"/>
</dbReference>
<dbReference type="PANTHER" id="PTHR11616">
    <property type="entry name" value="SODIUM/CHLORIDE DEPENDENT TRANSPORTER"/>
    <property type="match status" value="1"/>
</dbReference>
<evidence type="ECO:0000256" key="1">
    <source>
        <dbReference type="ARBA" id="ARBA00004141"/>
    </source>
</evidence>